<sequence length="117" mass="12953">MKKPITAKQHSLIDYALVGALLTVPSLLKLNKTAKRIYAAEALVLLPYVALTKQPVAIKGLIPFKTHGKIDPFNIGQFAIQTFFKPFHRTKKALLFNIAFTAMAGLTVLLTDWKSSD</sequence>
<keyword evidence="1" id="KW-1133">Transmembrane helix</keyword>
<keyword evidence="3" id="KW-1185">Reference proteome</keyword>
<dbReference type="EMBL" id="JADFFL010000005">
    <property type="protein sequence ID" value="MBE9663186.1"/>
    <property type="molecule type" value="Genomic_DNA"/>
</dbReference>
<reference evidence="2" key="1">
    <citation type="submission" date="2020-10" db="EMBL/GenBank/DDBJ databases">
        <title>Mucilaginibacter mali sp. nov., isolated from rhizosphere soil of apple orchard.</title>
        <authorList>
            <person name="Lee J.-S."/>
            <person name="Kim H.S."/>
            <person name="Kim J.-S."/>
        </authorList>
    </citation>
    <scope>NUCLEOTIDE SEQUENCE</scope>
    <source>
        <strain evidence="2">KCTC 22746</strain>
    </source>
</reference>
<evidence type="ECO:0000313" key="3">
    <source>
        <dbReference type="Proteomes" id="UP000622475"/>
    </source>
</evidence>
<dbReference type="AlphaFoldDB" id="A0A929PXH6"/>
<proteinExistence type="predicted"/>
<gene>
    <name evidence="2" type="ORF">IRJ16_14950</name>
</gene>
<feature type="transmembrane region" description="Helical" evidence="1">
    <location>
        <begin position="93"/>
        <end position="111"/>
    </location>
</feature>
<protein>
    <submittedName>
        <fullName evidence="2">Uncharacterized protein</fullName>
    </submittedName>
</protein>
<dbReference type="Proteomes" id="UP000622475">
    <property type="component" value="Unassembled WGS sequence"/>
</dbReference>
<comment type="caution">
    <text evidence="2">The sequence shown here is derived from an EMBL/GenBank/DDBJ whole genome shotgun (WGS) entry which is preliminary data.</text>
</comment>
<evidence type="ECO:0000313" key="2">
    <source>
        <dbReference type="EMBL" id="MBE9663186.1"/>
    </source>
</evidence>
<name>A0A929PXH6_9SPHI</name>
<dbReference type="RefSeq" id="WP_194112407.1">
    <property type="nucleotide sequence ID" value="NZ_JADFFL010000005.1"/>
</dbReference>
<accession>A0A929PXH6</accession>
<evidence type="ECO:0000256" key="1">
    <source>
        <dbReference type="SAM" id="Phobius"/>
    </source>
</evidence>
<keyword evidence="1" id="KW-0472">Membrane</keyword>
<organism evidence="2 3">
    <name type="scientific">Mucilaginibacter myungsuensis</name>
    <dbReference type="NCBI Taxonomy" id="649104"/>
    <lineage>
        <taxon>Bacteria</taxon>
        <taxon>Pseudomonadati</taxon>
        <taxon>Bacteroidota</taxon>
        <taxon>Sphingobacteriia</taxon>
        <taxon>Sphingobacteriales</taxon>
        <taxon>Sphingobacteriaceae</taxon>
        <taxon>Mucilaginibacter</taxon>
    </lineage>
</organism>
<keyword evidence="1" id="KW-0812">Transmembrane</keyword>